<keyword evidence="3 6" id="KW-0187">Copper transport</keyword>
<keyword evidence="6" id="KW-0406">Ion transport</keyword>
<dbReference type="PANTHER" id="PTHR12483:SF24">
    <property type="entry name" value="COPPER TRANSPORTER 2-RELATED"/>
    <property type="match status" value="1"/>
</dbReference>
<name>A0ABD3SWT8_9LAMI</name>
<protein>
    <recommendedName>
        <fullName evidence="6">Copper transport protein</fullName>
    </recommendedName>
</protein>
<keyword evidence="8" id="KW-1185">Reference proteome</keyword>
<feature type="transmembrane region" description="Helical" evidence="6">
    <location>
        <begin position="80"/>
        <end position="100"/>
    </location>
</feature>
<evidence type="ECO:0000256" key="2">
    <source>
        <dbReference type="ARBA" id="ARBA00022692"/>
    </source>
</evidence>
<accession>A0ABD3SWT8</accession>
<dbReference type="GO" id="GO:0016020">
    <property type="term" value="C:membrane"/>
    <property type="evidence" value="ECO:0007669"/>
    <property type="project" value="UniProtKB-SubCell"/>
</dbReference>
<gene>
    <name evidence="7" type="ORF">ACJIZ3_017887</name>
</gene>
<comment type="subcellular location">
    <subcellularLocation>
        <location evidence="6">Membrane</location>
        <topology evidence="6">Multi-pass membrane protein</topology>
    </subcellularLocation>
</comment>
<evidence type="ECO:0000256" key="5">
    <source>
        <dbReference type="ARBA" id="ARBA00023136"/>
    </source>
</evidence>
<dbReference type="AlphaFoldDB" id="A0ABD3SWT8"/>
<comment type="similarity">
    <text evidence="1 6">Belongs to the copper transporter (Ctr) (TC 1.A.56) family. SLC31A subfamily.</text>
</comment>
<keyword evidence="6" id="KW-0813">Transport</keyword>
<evidence type="ECO:0000256" key="1">
    <source>
        <dbReference type="ARBA" id="ARBA00006921"/>
    </source>
</evidence>
<proteinExistence type="inferred from homology"/>
<keyword evidence="2 6" id="KW-0812">Transmembrane</keyword>
<dbReference type="Pfam" id="PF04145">
    <property type="entry name" value="Ctr"/>
    <property type="match status" value="1"/>
</dbReference>
<keyword evidence="6" id="KW-0186">Copper</keyword>
<dbReference type="InterPro" id="IPR007274">
    <property type="entry name" value="Cop_transporter"/>
</dbReference>
<dbReference type="Proteomes" id="UP001634393">
    <property type="component" value="Unassembled WGS sequence"/>
</dbReference>
<evidence type="ECO:0000313" key="8">
    <source>
        <dbReference type="Proteomes" id="UP001634393"/>
    </source>
</evidence>
<evidence type="ECO:0000256" key="4">
    <source>
        <dbReference type="ARBA" id="ARBA00022989"/>
    </source>
</evidence>
<keyword evidence="4 6" id="KW-1133">Transmembrane helix</keyword>
<comment type="caution">
    <text evidence="7">The sequence shown here is derived from an EMBL/GenBank/DDBJ whole genome shotgun (WGS) entry which is preliminary data.</text>
</comment>
<reference evidence="7 8" key="1">
    <citation type="submission" date="2024-12" db="EMBL/GenBank/DDBJ databases">
        <title>The unique morphological basis and parallel evolutionary history of personate flowers in Penstemon.</title>
        <authorList>
            <person name="Depatie T.H."/>
            <person name="Wessinger C.A."/>
        </authorList>
    </citation>
    <scope>NUCLEOTIDE SEQUENCE [LARGE SCALE GENOMIC DNA]</scope>
    <source>
        <strain evidence="7">WTNN_2</strain>
        <tissue evidence="7">Leaf</tissue>
    </source>
</reference>
<keyword evidence="5 6" id="KW-0472">Membrane</keyword>
<feature type="transmembrane region" description="Helical" evidence="6">
    <location>
        <begin position="16"/>
        <end position="35"/>
    </location>
</feature>
<dbReference type="PANTHER" id="PTHR12483">
    <property type="entry name" value="SOLUTE CARRIER FAMILY 31 COPPER TRANSPORTERS"/>
    <property type="match status" value="1"/>
</dbReference>
<dbReference type="GO" id="GO:0005375">
    <property type="term" value="F:copper ion transmembrane transporter activity"/>
    <property type="evidence" value="ECO:0007669"/>
    <property type="project" value="UniProtKB-UniRule"/>
</dbReference>
<organism evidence="7 8">
    <name type="scientific">Penstemon smallii</name>
    <dbReference type="NCBI Taxonomy" id="265156"/>
    <lineage>
        <taxon>Eukaryota</taxon>
        <taxon>Viridiplantae</taxon>
        <taxon>Streptophyta</taxon>
        <taxon>Embryophyta</taxon>
        <taxon>Tracheophyta</taxon>
        <taxon>Spermatophyta</taxon>
        <taxon>Magnoliopsida</taxon>
        <taxon>eudicotyledons</taxon>
        <taxon>Gunneridae</taxon>
        <taxon>Pentapetalae</taxon>
        <taxon>asterids</taxon>
        <taxon>lamiids</taxon>
        <taxon>Lamiales</taxon>
        <taxon>Plantaginaceae</taxon>
        <taxon>Cheloneae</taxon>
        <taxon>Penstemon</taxon>
    </lineage>
</organism>
<evidence type="ECO:0000256" key="6">
    <source>
        <dbReference type="RuleBase" id="RU367022"/>
    </source>
</evidence>
<sequence>MSTFIFGKGKGDDLCLYLVDLLIVFLLTLLVEWLSHTRFFSDDSKENKVRTGLIRTGLHTIRITMSYLVMLSIMSFNVGILFAAIAGNGLGFFIFGSGVLDKKEIVVLYHKPSDLPPLIC</sequence>
<evidence type="ECO:0000256" key="3">
    <source>
        <dbReference type="ARBA" id="ARBA00022796"/>
    </source>
</evidence>
<dbReference type="EMBL" id="JBJXBP010000005">
    <property type="protein sequence ID" value="KAL3829085.1"/>
    <property type="molecule type" value="Genomic_DNA"/>
</dbReference>
<evidence type="ECO:0000313" key="7">
    <source>
        <dbReference type="EMBL" id="KAL3829085.1"/>
    </source>
</evidence>